<evidence type="ECO:0000313" key="3">
    <source>
        <dbReference type="Proteomes" id="UP000191144"/>
    </source>
</evidence>
<evidence type="ECO:0000313" key="2">
    <source>
        <dbReference type="EMBL" id="SCU96456.1"/>
    </source>
</evidence>
<dbReference type="OrthoDB" id="4036528at2759"/>
<name>A0A1G4JZ28_9SACH</name>
<feature type="compositionally biased region" description="Basic and acidic residues" evidence="1">
    <location>
        <begin position="494"/>
        <end position="521"/>
    </location>
</feature>
<feature type="compositionally biased region" description="Basic and acidic residues" evidence="1">
    <location>
        <begin position="713"/>
        <end position="746"/>
    </location>
</feature>
<proteinExistence type="predicted"/>
<feature type="compositionally biased region" description="Basic and acidic residues" evidence="1">
    <location>
        <begin position="275"/>
        <end position="298"/>
    </location>
</feature>
<dbReference type="EMBL" id="LT598477">
    <property type="protein sequence ID" value="SCU96456.1"/>
    <property type="molecule type" value="Genomic_DNA"/>
</dbReference>
<dbReference type="Proteomes" id="UP000191144">
    <property type="component" value="Chromosome F"/>
</dbReference>
<protein>
    <submittedName>
        <fullName evidence="2">LAME_0F16314g1_1</fullName>
    </submittedName>
</protein>
<evidence type="ECO:0000256" key="1">
    <source>
        <dbReference type="SAM" id="MobiDB-lite"/>
    </source>
</evidence>
<feature type="compositionally biased region" description="Acidic residues" evidence="1">
    <location>
        <begin position="23"/>
        <end position="32"/>
    </location>
</feature>
<feature type="compositionally biased region" description="Basic and acidic residues" evidence="1">
    <location>
        <begin position="338"/>
        <end position="361"/>
    </location>
</feature>
<feature type="compositionally biased region" description="Basic and acidic residues" evidence="1">
    <location>
        <begin position="112"/>
        <end position="125"/>
    </location>
</feature>
<feature type="compositionally biased region" description="Basic and acidic residues" evidence="1">
    <location>
        <begin position="33"/>
        <end position="51"/>
    </location>
</feature>
<feature type="region of interest" description="Disordered" evidence="1">
    <location>
        <begin position="587"/>
        <end position="843"/>
    </location>
</feature>
<sequence>MSIITNFQCYRTLRNMTHKGDEADSYGGDEVDSSYKTDTSRVSHTKEEELHSNNPFKSENETHGQAGGTPAVAPETATNQRGEFISDVTPKSRGTEKFGEAESLRMHQHGGYTERRPTRELEGGGHDPGSQKQEHGSNAHTFSTTLPVNSQLPSKASSSPVTPASTAEQHKRGLFGMKGSKNASGPMSSESAGIGSKDSAETKSSSVLDPLRLRNKINEQRKHFGRKSSADHGAGMEGTKDTTKVIKTTHVTMTNSEGDSREIHATSVTPSHPTGEMDRDKMDRDKHAAGGAQHRDWGIQKQGVTTPKKQLTEIEHGSGSGEHLKSKNVHTSATEHNTASHDLSEKSNVHIPGEFRYEPEKSGLSAPASSGRGFEGEGYNKTGDHEREIGGVEHGKTADRPRNEGSRDLAADNHSSEILNRGVESMGISHEKHTTAGDSSMKAKNLGGSRHMQSDTPSSASGRKGIWVAGHEFIPREPSSRTVGHHNLGTTDLGSKDLGSKDLGTKGEKNRTSHDADHGGELSRGTTREPPLSSEKSRTSGAHEKGLSATSGTANLGAYIPPHELMALSKDEEAGYEEYCPSGLEMDEAAIAGADTERRRSSLAESNDGAGERSKPKSRSMSLGHGQFATLGRTLSGKSHAKAGDEQSHAKTGDHQEMESSNETKEPSKISTTFSNAWGAVTGRRRSSHGESAKSTDPHDTSQSSKSPTEQKTTPEVHRDVGVREHREHHVGSASAEGRHDEHFNDVPKPMSNEEPSQQEGKYARHVGNSSSLVDPTELTYGAVGRRKSSSADDHHPSYKPQGFRGMRNVSVGSGADHGDMTDPSVVPIEQEGVSAQDRTPRNSEFVAMEAEQIDDRIKNKPHDRVVNAAASYARGP</sequence>
<feature type="region of interest" description="Disordered" evidence="1">
    <location>
        <begin position="17"/>
        <end position="557"/>
    </location>
</feature>
<feature type="compositionally biased region" description="Low complexity" evidence="1">
    <location>
        <begin position="153"/>
        <end position="167"/>
    </location>
</feature>
<feature type="compositionally biased region" description="Basic and acidic residues" evidence="1">
    <location>
        <begin position="535"/>
        <end position="546"/>
    </location>
</feature>
<feature type="compositionally biased region" description="Basic and acidic residues" evidence="1">
    <location>
        <begin position="382"/>
        <end position="415"/>
    </location>
</feature>
<feature type="compositionally biased region" description="Basic and acidic residues" evidence="1">
    <location>
        <begin position="93"/>
        <end position="105"/>
    </location>
</feature>
<feature type="compositionally biased region" description="Polar residues" evidence="1">
    <location>
        <begin position="181"/>
        <end position="191"/>
    </location>
</feature>
<feature type="compositionally biased region" description="Polar residues" evidence="1">
    <location>
        <begin position="245"/>
        <end position="257"/>
    </location>
</feature>
<accession>A0A1G4JZ28</accession>
<feature type="compositionally biased region" description="Basic and acidic residues" evidence="1">
    <location>
        <begin position="642"/>
        <end position="668"/>
    </location>
</feature>
<dbReference type="AlphaFoldDB" id="A0A1G4JZ28"/>
<feature type="compositionally biased region" description="Basic and acidic residues" evidence="1">
    <location>
        <begin position="688"/>
        <end position="700"/>
    </location>
</feature>
<feature type="compositionally biased region" description="Polar residues" evidence="1">
    <location>
        <begin position="138"/>
        <end position="152"/>
    </location>
</feature>
<keyword evidence="3" id="KW-1185">Reference proteome</keyword>
<organism evidence="2 3">
    <name type="scientific">Lachancea meyersii CBS 8951</name>
    <dbReference type="NCBI Taxonomy" id="1266667"/>
    <lineage>
        <taxon>Eukaryota</taxon>
        <taxon>Fungi</taxon>
        <taxon>Dikarya</taxon>
        <taxon>Ascomycota</taxon>
        <taxon>Saccharomycotina</taxon>
        <taxon>Saccharomycetes</taxon>
        <taxon>Saccharomycetales</taxon>
        <taxon>Saccharomycetaceae</taxon>
        <taxon>Lachancea</taxon>
    </lineage>
</organism>
<reference evidence="3" key="1">
    <citation type="submission" date="2016-03" db="EMBL/GenBank/DDBJ databases">
        <authorList>
            <person name="Devillers Hugo."/>
        </authorList>
    </citation>
    <scope>NUCLEOTIDE SEQUENCE [LARGE SCALE GENOMIC DNA]</scope>
</reference>
<gene>
    <name evidence="2" type="ORF">LAME_0F16314G</name>
</gene>
<feature type="compositionally biased region" description="Polar residues" evidence="1">
    <location>
        <begin position="701"/>
        <end position="712"/>
    </location>
</feature>